<proteinExistence type="predicted"/>
<evidence type="ECO:0000313" key="1">
    <source>
        <dbReference type="EMBL" id="EJK72505.1"/>
    </source>
</evidence>
<reference evidence="1 2" key="1">
    <citation type="journal article" date="2012" name="Genome Biol.">
        <title>Genome and low-iron response of an oceanic diatom adapted to chronic iron limitation.</title>
        <authorList>
            <person name="Lommer M."/>
            <person name="Specht M."/>
            <person name="Roy A.S."/>
            <person name="Kraemer L."/>
            <person name="Andreson R."/>
            <person name="Gutowska M.A."/>
            <person name="Wolf J."/>
            <person name="Bergner S.V."/>
            <person name="Schilhabel M.B."/>
            <person name="Klostermeier U.C."/>
            <person name="Beiko R.G."/>
            <person name="Rosenstiel P."/>
            <person name="Hippler M."/>
            <person name="Laroche J."/>
        </authorList>
    </citation>
    <scope>NUCLEOTIDE SEQUENCE [LARGE SCALE GENOMIC DNA]</scope>
    <source>
        <strain evidence="1 2">CCMP1005</strain>
    </source>
</reference>
<organism evidence="1 2">
    <name type="scientific">Thalassiosira oceanica</name>
    <name type="common">Marine diatom</name>
    <dbReference type="NCBI Taxonomy" id="159749"/>
    <lineage>
        <taxon>Eukaryota</taxon>
        <taxon>Sar</taxon>
        <taxon>Stramenopiles</taxon>
        <taxon>Ochrophyta</taxon>
        <taxon>Bacillariophyta</taxon>
        <taxon>Coscinodiscophyceae</taxon>
        <taxon>Thalassiosirophycidae</taxon>
        <taxon>Thalassiosirales</taxon>
        <taxon>Thalassiosiraceae</taxon>
        <taxon>Thalassiosira</taxon>
    </lineage>
</organism>
<comment type="caution">
    <text evidence="1">The sequence shown here is derived from an EMBL/GenBank/DDBJ whole genome shotgun (WGS) entry which is preliminary data.</text>
</comment>
<dbReference type="EMBL" id="AGNL01005729">
    <property type="protein sequence ID" value="EJK72505.1"/>
    <property type="molecule type" value="Genomic_DNA"/>
</dbReference>
<gene>
    <name evidence="1" type="ORF">THAOC_05957</name>
</gene>
<dbReference type="Proteomes" id="UP000266841">
    <property type="component" value="Unassembled WGS sequence"/>
</dbReference>
<sequence>MSKAGVLRAYLEISNPVISKLRHNWSPVKTLFSMGSSLLGRRFVLARATGKSWEERRSWEKSPGYRGISARGHIPSDSLYFKEQVTASRFK</sequence>
<protein>
    <submittedName>
        <fullName evidence="1">Uncharacterized protein</fullName>
    </submittedName>
</protein>
<name>K0T477_THAOC</name>
<evidence type="ECO:0000313" key="2">
    <source>
        <dbReference type="Proteomes" id="UP000266841"/>
    </source>
</evidence>
<keyword evidence="2" id="KW-1185">Reference proteome</keyword>
<dbReference type="AlphaFoldDB" id="K0T477"/>
<accession>K0T477</accession>